<evidence type="ECO:0000313" key="7">
    <source>
        <dbReference type="Proteomes" id="UP001202831"/>
    </source>
</evidence>
<evidence type="ECO:0000256" key="1">
    <source>
        <dbReference type="ARBA" id="ARBA00009437"/>
    </source>
</evidence>
<evidence type="ECO:0000313" key="6">
    <source>
        <dbReference type="EMBL" id="MCL2915069.1"/>
    </source>
</evidence>
<dbReference type="Pfam" id="PF00126">
    <property type="entry name" value="HTH_1"/>
    <property type="match status" value="1"/>
</dbReference>
<dbReference type="PANTHER" id="PTHR30537">
    <property type="entry name" value="HTH-TYPE TRANSCRIPTIONAL REGULATOR"/>
    <property type="match status" value="1"/>
</dbReference>
<organism evidence="6 7">
    <name type="scientific">Shewanella corallii</name>
    <dbReference type="NCBI Taxonomy" id="560080"/>
    <lineage>
        <taxon>Bacteria</taxon>
        <taxon>Pseudomonadati</taxon>
        <taxon>Pseudomonadota</taxon>
        <taxon>Gammaproteobacteria</taxon>
        <taxon>Alteromonadales</taxon>
        <taxon>Shewanellaceae</taxon>
        <taxon>Shewanella</taxon>
    </lineage>
</organism>
<dbReference type="PROSITE" id="PS50931">
    <property type="entry name" value="HTH_LYSR"/>
    <property type="match status" value="1"/>
</dbReference>
<feature type="domain" description="HTH lysR-type" evidence="5">
    <location>
        <begin position="1"/>
        <end position="59"/>
    </location>
</feature>
<keyword evidence="7" id="KW-1185">Reference proteome</keyword>
<dbReference type="Proteomes" id="UP001202831">
    <property type="component" value="Unassembled WGS sequence"/>
</dbReference>
<name>A0ABT0N9C4_9GAMM</name>
<dbReference type="PRINTS" id="PR00039">
    <property type="entry name" value="HTHLYSR"/>
</dbReference>
<keyword evidence="3" id="KW-0238">DNA-binding</keyword>
<dbReference type="SUPFAM" id="SSF46785">
    <property type="entry name" value="Winged helix' DNA-binding domain"/>
    <property type="match status" value="1"/>
</dbReference>
<evidence type="ECO:0000256" key="3">
    <source>
        <dbReference type="ARBA" id="ARBA00023125"/>
    </source>
</evidence>
<dbReference type="EMBL" id="JAKIKT010000006">
    <property type="protein sequence ID" value="MCL2915069.1"/>
    <property type="molecule type" value="Genomic_DNA"/>
</dbReference>
<dbReference type="InterPro" id="IPR036390">
    <property type="entry name" value="WH_DNA-bd_sf"/>
</dbReference>
<keyword evidence="2" id="KW-0805">Transcription regulation</keyword>
<dbReference type="InterPro" id="IPR005119">
    <property type="entry name" value="LysR_subst-bd"/>
</dbReference>
<evidence type="ECO:0000256" key="4">
    <source>
        <dbReference type="ARBA" id="ARBA00023163"/>
    </source>
</evidence>
<accession>A0ABT0N9C4</accession>
<sequence length="274" mass="30289">MNKLRQMMLFMHIVETGSITAAAERLELSKSVLSQHLKALEAELGTTLLKRTTRRQSLTEAGQGFYQHCREICSRAELAWDEVLERQQVPGGRLKVTAPHALMDSMVLPALVSCFAGFPGVQLQLLCQDQQLDLMTEDIDLAVRVGESLDSRYRQKRIGSFNEVLCRAKGDSRASADTAYIANHWQGRQISHTIEGMEYQFTPCHSTNTVSQTQGLIRAGLGIGVLPEFMLDEGIDVITQLAPVNVYTLHPFEAAVPLTVTMAQQAIAAAFMPS</sequence>
<protein>
    <submittedName>
        <fullName evidence="6">LysR family transcriptional regulator</fullName>
    </submittedName>
</protein>
<dbReference type="SUPFAM" id="SSF53850">
    <property type="entry name" value="Periplasmic binding protein-like II"/>
    <property type="match status" value="1"/>
</dbReference>
<comment type="similarity">
    <text evidence="1">Belongs to the LysR transcriptional regulatory family.</text>
</comment>
<keyword evidence="4" id="KW-0804">Transcription</keyword>
<dbReference type="PANTHER" id="PTHR30537:SF5">
    <property type="entry name" value="HTH-TYPE TRANSCRIPTIONAL ACTIVATOR TTDR-RELATED"/>
    <property type="match status" value="1"/>
</dbReference>
<gene>
    <name evidence="6" type="ORF">L2725_15015</name>
</gene>
<comment type="caution">
    <text evidence="6">The sequence shown here is derived from an EMBL/GenBank/DDBJ whole genome shotgun (WGS) entry which is preliminary data.</text>
</comment>
<proteinExistence type="inferred from homology"/>
<dbReference type="Gene3D" id="3.40.190.290">
    <property type="match status" value="1"/>
</dbReference>
<evidence type="ECO:0000256" key="2">
    <source>
        <dbReference type="ARBA" id="ARBA00023015"/>
    </source>
</evidence>
<dbReference type="InterPro" id="IPR058163">
    <property type="entry name" value="LysR-type_TF_proteobact-type"/>
</dbReference>
<dbReference type="Gene3D" id="1.10.10.10">
    <property type="entry name" value="Winged helix-like DNA-binding domain superfamily/Winged helix DNA-binding domain"/>
    <property type="match status" value="1"/>
</dbReference>
<dbReference type="InterPro" id="IPR036388">
    <property type="entry name" value="WH-like_DNA-bd_sf"/>
</dbReference>
<reference evidence="6 7" key="1">
    <citation type="submission" date="2022-01" db="EMBL/GenBank/DDBJ databases">
        <title>Whole genome-based taxonomy of the Shewanellaceae.</title>
        <authorList>
            <person name="Martin-Rodriguez A.J."/>
        </authorList>
    </citation>
    <scope>NUCLEOTIDE SEQUENCE [LARGE SCALE GENOMIC DNA]</scope>
    <source>
        <strain evidence="6 7">DSM 21332</strain>
    </source>
</reference>
<dbReference type="Pfam" id="PF03466">
    <property type="entry name" value="LysR_substrate"/>
    <property type="match status" value="1"/>
</dbReference>
<dbReference type="InterPro" id="IPR000847">
    <property type="entry name" value="LysR_HTH_N"/>
</dbReference>
<dbReference type="RefSeq" id="WP_249249678.1">
    <property type="nucleotide sequence ID" value="NZ_JAKIKT010000006.1"/>
</dbReference>
<evidence type="ECO:0000259" key="5">
    <source>
        <dbReference type="PROSITE" id="PS50931"/>
    </source>
</evidence>